<dbReference type="EMBL" id="AEVN01000038">
    <property type="protein sequence ID" value="EFY05077.1"/>
    <property type="molecule type" value="Genomic_DNA"/>
</dbReference>
<evidence type="ECO:0000313" key="2">
    <source>
        <dbReference type="EMBL" id="EFY05077.1"/>
    </source>
</evidence>
<dbReference type="InterPro" id="IPR013785">
    <property type="entry name" value="Aldolase_TIM"/>
</dbReference>
<gene>
    <name evidence="2" type="ORF">HMPREF9443_00965</name>
</gene>
<dbReference type="HOGENOM" id="CLU_831179_0_0_9"/>
<organism evidence="2 3">
    <name type="scientific">Phascolarctobacterium succinatutens YIT 12067</name>
    <dbReference type="NCBI Taxonomy" id="626939"/>
    <lineage>
        <taxon>Bacteria</taxon>
        <taxon>Bacillati</taxon>
        <taxon>Bacillota</taxon>
        <taxon>Negativicutes</taxon>
        <taxon>Acidaminococcales</taxon>
        <taxon>Acidaminococcaceae</taxon>
        <taxon>Phascolarctobacterium</taxon>
    </lineage>
</organism>
<name>E8LDN8_9FIRM</name>
<dbReference type="InterPro" id="IPR051394">
    <property type="entry name" value="Glutamate_Synthase"/>
</dbReference>
<protein>
    <submittedName>
        <fullName evidence="2">Glutamate synthase central domain protein</fullName>
    </submittedName>
</protein>
<proteinExistence type="predicted"/>
<comment type="caution">
    <text evidence="2">The sequence shown here is derived from an EMBL/GenBank/DDBJ whole genome shotgun (WGS) entry which is preliminary data.</text>
</comment>
<accession>E8LDN8</accession>
<dbReference type="Pfam" id="PF04898">
    <property type="entry name" value="Glu_syn_central"/>
    <property type="match status" value="1"/>
</dbReference>
<dbReference type="InterPro" id="IPR006982">
    <property type="entry name" value="Glu_synth_centr_N"/>
</dbReference>
<dbReference type="PANTHER" id="PTHR43100:SF1">
    <property type="entry name" value="GLUTAMATE SYNTHASE [NADPH] SMALL CHAIN"/>
    <property type="match status" value="1"/>
</dbReference>
<keyword evidence="3" id="KW-1185">Reference proteome</keyword>
<dbReference type="eggNOG" id="COG0069">
    <property type="taxonomic scope" value="Bacteria"/>
</dbReference>
<sequence length="334" mass="36342">MQVTNQPIDAIHEEVFADTTSGIGPELNLINPQPESCRQISAESPVLSNIELAKLKNIPDFEAATIPMLYKVADGGAGLKQALDAIFAAADKYIAEGKCILILSDRGITKDMAAVPALLAGAGMHHHLIKNGTRLRASIIIESAEPREVHHMALLLGYGVSGINPYLAFESLEHMCADGMLDISFEKAAENYISACTHGIAKILSKMGISTVQSYRGAQIFEAIGISSAVIEEYFTGTPSRLEGIGLDEIAKEVAMRHEPAFAEQNIDPFSYESGSHYQWRNGGEQHMLNPETIVKLQQACKTGDYKLFKAFSKQLRGSAFANQNLRSMLTFTP</sequence>
<feature type="domain" description="Glutamate synthase central-N" evidence="1">
    <location>
        <begin position="2"/>
        <end position="227"/>
    </location>
</feature>
<dbReference type="Gene3D" id="3.20.20.70">
    <property type="entry name" value="Aldolase class I"/>
    <property type="match status" value="2"/>
</dbReference>
<dbReference type="AlphaFoldDB" id="E8LDN8"/>
<evidence type="ECO:0000259" key="1">
    <source>
        <dbReference type="Pfam" id="PF04898"/>
    </source>
</evidence>
<dbReference type="Proteomes" id="UP000004923">
    <property type="component" value="Unassembled WGS sequence"/>
</dbReference>
<reference evidence="2 3" key="1">
    <citation type="submission" date="2011-01" db="EMBL/GenBank/DDBJ databases">
        <authorList>
            <person name="Weinstock G."/>
            <person name="Sodergren E."/>
            <person name="Clifton S."/>
            <person name="Fulton L."/>
            <person name="Fulton B."/>
            <person name="Courtney L."/>
            <person name="Fronick C."/>
            <person name="Harrison M."/>
            <person name="Strong C."/>
            <person name="Farmer C."/>
            <person name="Delahaunty K."/>
            <person name="Markovic C."/>
            <person name="Hall O."/>
            <person name="Minx P."/>
            <person name="Tomlinson C."/>
            <person name="Mitreva M."/>
            <person name="Hou S."/>
            <person name="Chen J."/>
            <person name="Wollam A."/>
            <person name="Pepin K.H."/>
            <person name="Johnson M."/>
            <person name="Bhonagiri V."/>
            <person name="Zhang X."/>
            <person name="Suruliraj S."/>
            <person name="Warren W."/>
            <person name="Chinwalla A."/>
            <person name="Mardis E.R."/>
            <person name="Wilson R.K."/>
        </authorList>
    </citation>
    <scope>NUCLEOTIDE SEQUENCE [LARGE SCALE GENOMIC DNA]</scope>
    <source>
        <strain evidence="2 3">YIT 12067</strain>
    </source>
</reference>
<dbReference type="PANTHER" id="PTHR43100">
    <property type="entry name" value="GLUTAMATE SYNTHASE [NADPH] SMALL CHAIN"/>
    <property type="match status" value="1"/>
</dbReference>
<dbReference type="GO" id="GO:0015930">
    <property type="term" value="F:glutamate synthase activity"/>
    <property type="evidence" value="ECO:0007669"/>
    <property type="project" value="InterPro"/>
</dbReference>
<evidence type="ECO:0000313" key="3">
    <source>
        <dbReference type="Proteomes" id="UP000004923"/>
    </source>
</evidence>
<dbReference type="SUPFAM" id="SSF51395">
    <property type="entry name" value="FMN-linked oxidoreductases"/>
    <property type="match status" value="1"/>
</dbReference>